<dbReference type="Pfam" id="PF12679">
    <property type="entry name" value="ABC2_membrane_2"/>
    <property type="match status" value="1"/>
</dbReference>
<dbReference type="Proteomes" id="UP000070620">
    <property type="component" value="Unassembled WGS sequence"/>
</dbReference>
<dbReference type="EMBL" id="LRQV01000062">
    <property type="protein sequence ID" value="KXK60685.1"/>
    <property type="molecule type" value="Genomic_DNA"/>
</dbReference>
<dbReference type="OrthoDB" id="3352119at2"/>
<sequence length="338" mass="36941">MSLYRTELRRLVKRRFTRYMTLLGLLVLALVVAGLFATNEKVGPEQWAAAERQADRQHQEQVRWAERERAGCERDRAAGVTDDGRYPTDCAEIVPPPRDQIEAEWFLPATFDFRQGFEDLALAFTAVLALVAFVVGASFVGAEWSTGGMMNLLLWRPRRVTVLLTKLAALLTGLIAVTVSAGALWTAGLWLTAVLRGSTERMTPGVWESFALTGLRGLALVLAVAVVGFGLASLGRHTAMALGGAIALAVVGQFGVGILFSMANVAFVERWLMPTYALAWMQQKVTLQEWRSCVSDFSGQCQPATYDVTWGQSAVLFGAGVVLVLGAAIWAMRRRDIS</sequence>
<keyword evidence="1" id="KW-0812">Transmembrane</keyword>
<name>A0A136PQD6_9ACTN</name>
<evidence type="ECO:0008006" key="4">
    <source>
        <dbReference type="Google" id="ProtNLM"/>
    </source>
</evidence>
<dbReference type="RefSeq" id="WP_067367379.1">
    <property type="nucleotide sequence ID" value="NZ_JBIUBN010000008.1"/>
</dbReference>
<keyword evidence="1" id="KW-1133">Transmembrane helix</keyword>
<gene>
    <name evidence="2" type="ORF">AWW66_17555</name>
</gene>
<organism evidence="2 3">
    <name type="scientific">Micromonospora rosaria</name>
    <dbReference type="NCBI Taxonomy" id="47874"/>
    <lineage>
        <taxon>Bacteria</taxon>
        <taxon>Bacillati</taxon>
        <taxon>Actinomycetota</taxon>
        <taxon>Actinomycetes</taxon>
        <taxon>Micromonosporales</taxon>
        <taxon>Micromonosporaceae</taxon>
        <taxon>Micromonospora</taxon>
    </lineage>
</organism>
<feature type="transmembrane region" description="Helical" evidence="1">
    <location>
        <begin position="120"/>
        <end position="142"/>
    </location>
</feature>
<dbReference type="AlphaFoldDB" id="A0A136PQD6"/>
<feature type="transmembrane region" description="Helical" evidence="1">
    <location>
        <begin position="163"/>
        <end position="190"/>
    </location>
</feature>
<dbReference type="GO" id="GO:0140359">
    <property type="term" value="F:ABC-type transporter activity"/>
    <property type="evidence" value="ECO:0007669"/>
    <property type="project" value="InterPro"/>
</dbReference>
<accession>A0A136PQD6</accession>
<proteinExistence type="predicted"/>
<feature type="transmembrane region" description="Helical" evidence="1">
    <location>
        <begin position="314"/>
        <end position="332"/>
    </location>
</feature>
<feature type="transmembrane region" description="Helical" evidence="1">
    <location>
        <begin position="239"/>
        <end position="263"/>
    </location>
</feature>
<evidence type="ECO:0000313" key="2">
    <source>
        <dbReference type="EMBL" id="KXK60685.1"/>
    </source>
</evidence>
<keyword evidence="3" id="KW-1185">Reference proteome</keyword>
<evidence type="ECO:0000256" key="1">
    <source>
        <dbReference type="SAM" id="Phobius"/>
    </source>
</evidence>
<reference evidence="2 3" key="1">
    <citation type="submission" date="2016-01" db="EMBL/GenBank/DDBJ databases">
        <title>Whole genome sequence and analysis of Micromonospora rosaria DSM 803, which can produce antibacterial substance rosamicin.</title>
        <authorList>
            <person name="Yang H."/>
            <person name="He X."/>
            <person name="Zhu D."/>
        </authorList>
    </citation>
    <scope>NUCLEOTIDE SEQUENCE [LARGE SCALE GENOMIC DNA]</scope>
    <source>
        <strain evidence="2 3">DSM 803</strain>
    </source>
</reference>
<protein>
    <recommendedName>
        <fullName evidence="4">ABC transporter permease</fullName>
    </recommendedName>
</protein>
<comment type="caution">
    <text evidence="2">The sequence shown here is derived from an EMBL/GenBank/DDBJ whole genome shotgun (WGS) entry which is preliminary data.</text>
</comment>
<feature type="transmembrane region" description="Helical" evidence="1">
    <location>
        <begin position="210"/>
        <end position="232"/>
    </location>
</feature>
<dbReference type="GO" id="GO:0005886">
    <property type="term" value="C:plasma membrane"/>
    <property type="evidence" value="ECO:0007669"/>
    <property type="project" value="UniProtKB-SubCell"/>
</dbReference>
<keyword evidence="1" id="KW-0472">Membrane</keyword>
<evidence type="ECO:0000313" key="3">
    <source>
        <dbReference type="Proteomes" id="UP000070620"/>
    </source>
</evidence>